<sequence>MAVQEGVSMRYAVNGSMLIKYMDQQVSLMGTFIRASPDGRSFSIQAPDDLVVNCTLADVLTEDLNGYVMVVGKSRGKHGIECDEFYQIPSDKFDLETYNQAVSIIDSIPNPWR</sequence>
<dbReference type="GO" id="GO:0003684">
    <property type="term" value="F:damaged DNA binding"/>
    <property type="evidence" value="ECO:0007669"/>
    <property type="project" value="TreeGrafter"/>
</dbReference>
<reference evidence="4" key="1">
    <citation type="submission" date="2021-05" db="EMBL/GenBank/DDBJ databases">
        <authorList>
            <person name="Alioto T."/>
            <person name="Alioto T."/>
            <person name="Gomez Garrido J."/>
        </authorList>
    </citation>
    <scope>NUCLEOTIDE SEQUENCE</scope>
</reference>
<dbReference type="GO" id="GO:0006284">
    <property type="term" value="P:base-excision repair"/>
    <property type="evidence" value="ECO:0007669"/>
    <property type="project" value="TreeGrafter"/>
</dbReference>
<dbReference type="GO" id="GO:0035861">
    <property type="term" value="C:site of double-strand break"/>
    <property type="evidence" value="ECO:0007669"/>
    <property type="project" value="TreeGrafter"/>
</dbReference>
<dbReference type="PANTHER" id="PTHR15114">
    <property type="entry name" value="REPLICATION PROTEIN A3"/>
    <property type="match status" value="1"/>
</dbReference>
<dbReference type="AlphaFoldDB" id="A0A8D8YLG8"/>
<dbReference type="GO" id="GO:0006289">
    <property type="term" value="P:nucleotide-excision repair"/>
    <property type="evidence" value="ECO:0007669"/>
    <property type="project" value="TreeGrafter"/>
</dbReference>
<dbReference type="GO" id="GO:0003697">
    <property type="term" value="F:single-stranded DNA binding"/>
    <property type="evidence" value="ECO:0007669"/>
    <property type="project" value="TreeGrafter"/>
</dbReference>
<evidence type="ECO:0000256" key="1">
    <source>
        <dbReference type="ARBA" id="ARBA00004123"/>
    </source>
</evidence>
<comment type="subcellular location">
    <subcellularLocation>
        <location evidence="1">Nucleus</location>
    </subcellularLocation>
</comment>
<dbReference type="Gene3D" id="2.40.50.140">
    <property type="entry name" value="Nucleic acid-binding proteins"/>
    <property type="match status" value="1"/>
</dbReference>
<accession>A0A8D8YLG8</accession>
<dbReference type="GO" id="GO:0005662">
    <property type="term" value="C:DNA replication factor A complex"/>
    <property type="evidence" value="ECO:0007669"/>
    <property type="project" value="TreeGrafter"/>
</dbReference>
<name>A0A8D8YLG8_9HEMI</name>
<dbReference type="EMBL" id="HBUF01383082">
    <property type="protein sequence ID" value="CAG6731060.1"/>
    <property type="molecule type" value="Transcribed_RNA"/>
</dbReference>
<comment type="similarity">
    <text evidence="2">Belongs to the replication factor A protein 3 family.</text>
</comment>
<protein>
    <submittedName>
        <fullName evidence="4">Replication protein A 14 kDa subunit</fullName>
    </submittedName>
</protein>
<dbReference type="EMBL" id="HBUF01383081">
    <property type="protein sequence ID" value="CAG6731059.1"/>
    <property type="molecule type" value="Transcribed_RNA"/>
</dbReference>
<proteinExistence type="inferred from homology"/>
<dbReference type="GO" id="GO:0006298">
    <property type="term" value="P:mismatch repair"/>
    <property type="evidence" value="ECO:0007669"/>
    <property type="project" value="TreeGrafter"/>
</dbReference>
<dbReference type="SUPFAM" id="SSF50249">
    <property type="entry name" value="Nucleic acid-binding proteins"/>
    <property type="match status" value="1"/>
</dbReference>
<dbReference type="GO" id="GO:0000724">
    <property type="term" value="P:double-strand break repair via homologous recombination"/>
    <property type="evidence" value="ECO:0007669"/>
    <property type="project" value="TreeGrafter"/>
</dbReference>
<organism evidence="4">
    <name type="scientific">Cacopsylla melanoneura</name>
    <dbReference type="NCBI Taxonomy" id="428564"/>
    <lineage>
        <taxon>Eukaryota</taxon>
        <taxon>Metazoa</taxon>
        <taxon>Ecdysozoa</taxon>
        <taxon>Arthropoda</taxon>
        <taxon>Hexapoda</taxon>
        <taxon>Insecta</taxon>
        <taxon>Pterygota</taxon>
        <taxon>Neoptera</taxon>
        <taxon>Paraneoptera</taxon>
        <taxon>Hemiptera</taxon>
        <taxon>Sternorrhyncha</taxon>
        <taxon>Psylloidea</taxon>
        <taxon>Psyllidae</taxon>
        <taxon>Psyllinae</taxon>
        <taxon>Cacopsylla</taxon>
    </lineage>
</organism>
<dbReference type="EMBL" id="HBUF01038186">
    <property type="protein sequence ID" value="CAG6617232.1"/>
    <property type="molecule type" value="Transcribed_RNA"/>
</dbReference>
<dbReference type="Pfam" id="PF08661">
    <property type="entry name" value="Rep_fac-A_3"/>
    <property type="match status" value="1"/>
</dbReference>
<dbReference type="PANTHER" id="PTHR15114:SF1">
    <property type="entry name" value="REPLICATION PROTEIN A 14 KDA SUBUNIT"/>
    <property type="match status" value="1"/>
</dbReference>
<dbReference type="GO" id="GO:0006260">
    <property type="term" value="P:DNA replication"/>
    <property type="evidence" value="ECO:0007669"/>
    <property type="project" value="InterPro"/>
</dbReference>
<keyword evidence="3" id="KW-0539">Nucleus</keyword>
<dbReference type="InterPro" id="IPR013970">
    <property type="entry name" value="Rfa2"/>
</dbReference>
<evidence type="ECO:0000256" key="2">
    <source>
        <dbReference type="ARBA" id="ARBA00009761"/>
    </source>
</evidence>
<dbReference type="InterPro" id="IPR012340">
    <property type="entry name" value="NA-bd_OB-fold"/>
</dbReference>
<evidence type="ECO:0000313" key="4">
    <source>
        <dbReference type="EMBL" id="CAG6731059.1"/>
    </source>
</evidence>
<dbReference type="EMBL" id="HBUF01038187">
    <property type="protein sequence ID" value="CAG6617233.1"/>
    <property type="molecule type" value="Transcribed_RNA"/>
</dbReference>
<evidence type="ECO:0000256" key="3">
    <source>
        <dbReference type="ARBA" id="ARBA00023242"/>
    </source>
</evidence>